<keyword evidence="13" id="KW-1185">Reference proteome</keyword>
<feature type="disulfide bond" evidence="7">
    <location>
        <begin position="594"/>
        <end position="612"/>
    </location>
</feature>
<dbReference type="PANTHER" id="PTHR24252">
    <property type="entry name" value="ACROSIN-RELATED"/>
    <property type="match status" value="1"/>
</dbReference>
<feature type="disulfide bond" evidence="7">
    <location>
        <begin position="633"/>
        <end position="651"/>
    </location>
</feature>
<dbReference type="SUPFAM" id="SSF57424">
    <property type="entry name" value="LDL receptor-like module"/>
    <property type="match status" value="7"/>
</dbReference>
<feature type="transmembrane region" description="Helical" evidence="9">
    <location>
        <begin position="136"/>
        <end position="160"/>
    </location>
</feature>
<evidence type="ECO:0000256" key="6">
    <source>
        <dbReference type="ARBA" id="ARBA00023157"/>
    </source>
</evidence>
<keyword evidence="4 9" id="KW-1133">Transmembrane helix</keyword>
<evidence type="ECO:0000256" key="2">
    <source>
        <dbReference type="ARBA" id="ARBA00022692"/>
    </source>
</evidence>
<dbReference type="InterPro" id="IPR036055">
    <property type="entry name" value="LDL_receptor-like_sf"/>
</dbReference>
<evidence type="ECO:0000259" key="12">
    <source>
        <dbReference type="PROSITE" id="PS50262"/>
    </source>
</evidence>
<feature type="transmembrane region" description="Helical" evidence="9">
    <location>
        <begin position="48"/>
        <end position="75"/>
    </location>
</feature>
<keyword evidence="6 7" id="KW-1015">Disulfide bond</keyword>
<reference evidence="14" key="1">
    <citation type="submission" date="2025-08" db="UniProtKB">
        <authorList>
            <consortium name="RefSeq"/>
        </authorList>
    </citation>
    <scope>IDENTIFICATION</scope>
    <source>
        <tissue evidence="14">Testes</tissue>
    </source>
</reference>
<feature type="disulfide bond" evidence="7">
    <location>
        <begin position="529"/>
        <end position="544"/>
    </location>
</feature>
<feature type="domain" description="G-protein coupled receptors family 1 profile" evidence="12">
    <location>
        <begin position="65"/>
        <end position="321"/>
    </location>
</feature>
<feature type="disulfide bond" evidence="7">
    <location>
        <begin position="681"/>
        <end position="696"/>
    </location>
</feature>
<keyword evidence="8" id="KW-0378">Hydrolase</keyword>
<feature type="disulfide bond" evidence="7">
    <location>
        <begin position="567"/>
        <end position="582"/>
    </location>
</feature>
<feature type="disulfide bond" evidence="7">
    <location>
        <begin position="445"/>
        <end position="460"/>
    </location>
</feature>
<dbReference type="Pfam" id="PF00001">
    <property type="entry name" value="7tm_1"/>
    <property type="match status" value="1"/>
</dbReference>
<keyword evidence="5 9" id="KW-0472">Membrane</keyword>
<evidence type="ECO:0000313" key="13">
    <source>
        <dbReference type="Proteomes" id="UP000694865"/>
    </source>
</evidence>
<dbReference type="InterPro" id="IPR036790">
    <property type="entry name" value="Frizzled_dom_sf"/>
</dbReference>
<dbReference type="Gene3D" id="4.10.1220.10">
    <property type="entry name" value="EGF-type module"/>
    <property type="match status" value="1"/>
</dbReference>
<dbReference type="SMART" id="SM00020">
    <property type="entry name" value="Tryp_SPc"/>
    <property type="match status" value="1"/>
</dbReference>
<dbReference type="Gene3D" id="1.20.1070.10">
    <property type="entry name" value="Rhodopsin 7-helix transmembrane proteins"/>
    <property type="match status" value="1"/>
</dbReference>
<proteinExistence type="predicted"/>
<dbReference type="Gene3D" id="1.10.2000.10">
    <property type="entry name" value="Frizzled cysteine-rich domain"/>
    <property type="match status" value="1"/>
</dbReference>
<dbReference type="PANTHER" id="PTHR24252:SF7">
    <property type="entry name" value="HYALIN"/>
    <property type="match status" value="1"/>
</dbReference>
<dbReference type="InterPro" id="IPR020067">
    <property type="entry name" value="Frizzled_dom"/>
</dbReference>
<dbReference type="CDD" id="cd00190">
    <property type="entry name" value="Tryp_SPc"/>
    <property type="match status" value="1"/>
</dbReference>
<evidence type="ECO:0000256" key="9">
    <source>
        <dbReference type="SAM" id="Phobius"/>
    </source>
</evidence>
<dbReference type="PRINTS" id="PR00261">
    <property type="entry name" value="LDLRECEPTOR"/>
</dbReference>
<dbReference type="SUPFAM" id="SSF50494">
    <property type="entry name" value="Trypsin-like serine proteases"/>
    <property type="match status" value="1"/>
</dbReference>
<dbReference type="PROSITE" id="PS50068">
    <property type="entry name" value="LDLRA_2"/>
    <property type="match status" value="7"/>
</dbReference>
<dbReference type="PROSITE" id="PS50240">
    <property type="entry name" value="TRYPSIN_DOM"/>
    <property type="match status" value="1"/>
</dbReference>
<dbReference type="RefSeq" id="XP_002734564.1">
    <property type="nucleotide sequence ID" value="XM_002734518.2"/>
</dbReference>
<keyword evidence="3" id="KW-0735">Signal-anchor</keyword>
<keyword evidence="8" id="KW-0645">Protease</keyword>
<dbReference type="CDD" id="cd07066">
    <property type="entry name" value="CRD_FZ"/>
    <property type="match status" value="1"/>
</dbReference>
<dbReference type="Gene3D" id="4.10.400.10">
    <property type="entry name" value="Low-density Lipoprotein Receptor"/>
    <property type="match status" value="6"/>
</dbReference>
<dbReference type="InterPro" id="IPR009003">
    <property type="entry name" value="Peptidase_S1_PA"/>
</dbReference>
<dbReference type="InterPro" id="IPR023415">
    <property type="entry name" value="LDLR_class-A_CS"/>
</dbReference>
<evidence type="ECO:0000256" key="1">
    <source>
        <dbReference type="ARBA" id="ARBA00004401"/>
    </source>
</evidence>
<feature type="transmembrane region" description="Helical" evidence="9">
    <location>
        <begin position="215"/>
        <end position="236"/>
    </location>
</feature>
<gene>
    <name evidence="14" type="primary">LOC100373316</name>
</gene>
<dbReference type="Pfam" id="PF00057">
    <property type="entry name" value="Ldl_recept_a"/>
    <property type="match status" value="7"/>
</dbReference>
<dbReference type="PROSITE" id="PS01209">
    <property type="entry name" value="LDLRA_1"/>
    <property type="match status" value="2"/>
</dbReference>
<dbReference type="SUPFAM" id="SSF81321">
    <property type="entry name" value="Family A G protein-coupled receptor-like"/>
    <property type="match status" value="1"/>
</dbReference>
<comment type="caution">
    <text evidence="7">Lacks conserved residue(s) required for the propagation of feature annotation.</text>
</comment>
<dbReference type="InterPro" id="IPR002172">
    <property type="entry name" value="LDrepeatLR_classA_rpt"/>
</dbReference>
<dbReference type="PROSITE" id="PS00134">
    <property type="entry name" value="TRYPSIN_HIS"/>
    <property type="match status" value="1"/>
</dbReference>
<dbReference type="InterPro" id="IPR001254">
    <property type="entry name" value="Trypsin_dom"/>
</dbReference>
<feature type="disulfide bond" evidence="7">
    <location>
        <begin position="662"/>
        <end position="674"/>
    </location>
</feature>
<evidence type="ECO:0000256" key="8">
    <source>
        <dbReference type="RuleBase" id="RU363034"/>
    </source>
</evidence>
<evidence type="ECO:0000256" key="5">
    <source>
        <dbReference type="ARBA" id="ARBA00023136"/>
    </source>
</evidence>
<dbReference type="InterPro" id="IPR043504">
    <property type="entry name" value="Peptidase_S1_PA_chymotrypsin"/>
</dbReference>
<dbReference type="InterPro" id="IPR033116">
    <property type="entry name" value="TRYPSIN_SER"/>
</dbReference>
<dbReference type="InterPro" id="IPR000276">
    <property type="entry name" value="GPCR_Rhodpsn"/>
</dbReference>
<dbReference type="SMART" id="SM00063">
    <property type="entry name" value="FRI"/>
    <property type="match status" value="1"/>
</dbReference>
<dbReference type="PROSITE" id="PS50262">
    <property type="entry name" value="G_PROTEIN_RECEP_F1_2"/>
    <property type="match status" value="1"/>
</dbReference>
<feature type="disulfide bond" evidence="7">
    <location>
        <begin position="433"/>
        <end position="451"/>
    </location>
</feature>
<feature type="domain" description="Peptidase S1" evidence="11">
    <location>
        <begin position="708"/>
        <end position="939"/>
    </location>
</feature>
<dbReference type="Pfam" id="PF00089">
    <property type="entry name" value="Trypsin"/>
    <property type="match status" value="1"/>
</dbReference>
<feature type="transmembrane region" description="Helical" evidence="9">
    <location>
        <begin position="172"/>
        <end position="195"/>
    </location>
</feature>
<accession>A0ABM0GPN7</accession>
<organism evidence="13 14">
    <name type="scientific">Saccoglossus kowalevskii</name>
    <name type="common">Acorn worm</name>
    <dbReference type="NCBI Taxonomy" id="10224"/>
    <lineage>
        <taxon>Eukaryota</taxon>
        <taxon>Metazoa</taxon>
        <taxon>Hemichordata</taxon>
        <taxon>Enteropneusta</taxon>
        <taxon>Harrimaniidae</taxon>
        <taxon>Saccoglossus</taxon>
    </lineage>
</organism>
<dbReference type="PROSITE" id="PS00135">
    <property type="entry name" value="TRYPSIN_SER"/>
    <property type="match status" value="1"/>
</dbReference>
<name>A0ABM0GPN7_SACKO</name>
<dbReference type="GeneID" id="100373316"/>
<feature type="disulfide bond" evidence="7">
    <location>
        <begin position="587"/>
        <end position="599"/>
    </location>
</feature>
<dbReference type="InterPro" id="IPR018114">
    <property type="entry name" value="TRYPSIN_HIS"/>
</dbReference>
<feature type="disulfide bond" evidence="7">
    <location>
        <begin position="626"/>
        <end position="638"/>
    </location>
</feature>
<feature type="disulfide bond" evidence="7">
    <location>
        <begin position="645"/>
        <end position="660"/>
    </location>
</feature>
<keyword evidence="8" id="KW-0720">Serine protease</keyword>
<evidence type="ECO:0000256" key="3">
    <source>
        <dbReference type="ARBA" id="ARBA00022968"/>
    </source>
</evidence>
<dbReference type="CDD" id="cd00637">
    <property type="entry name" value="7tm_classA_rhodopsin-like"/>
    <property type="match status" value="1"/>
</dbReference>
<feature type="disulfide bond" evidence="7">
    <location>
        <begin position="669"/>
        <end position="687"/>
    </location>
</feature>
<evidence type="ECO:0000259" key="11">
    <source>
        <dbReference type="PROSITE" id="PS50240"/>
    </source>
</evidence>
<keyword evidence="2 9" id="KW-0812">Transmembrane</keyword>
<dbReference type="Proteomes" id="UP000694865">
    <property type="component" value="Unplaced"/>
</dbReference>
<feature type="domain" description="FZ" evidence="10">
    <location>
        <begin position="311"/>
        <end position="424"/>
    </location>
</feature>
<sequence length="939" mass="102355">MILNVKNICERTSESTATYEQNGFGGVMERVSNSSYVEVLSSSEKASMILAAILLMVTIVVGTIGNSLVCVTVCTNRKLRTPSNFQLVSLAIADTMVCLVSASIRLYLSIRILTCGSNSVNNFSQNTNMAVCKLQAFSMFSAVIISLVTMATLSVTRALGISGYVMGDSLKLLVLVFVSLSYGLGVVYGAIRAIAAPDITCFLVGRQSTVADSSAFLGAVILVISIVVVLLSYCCICRINRRHRASMLPWLKDAHLNRINKRDIATIRVSATLVVSFFLTYLPGAIYFMMSSTSDVITQNPFYFNLTVVLVNRAACEPLTVSLCYSHVDFNTTVFPNEYANSQSIAESRISSLEYLKTCHEKSLFFVCNLYAPECINEGEYLLPCQSLCEEVLAVCSATIDGIVWDIDCEDLPNDYRSTVCVGGTAPEDEFRCDNGECINGDYRCDDTYDCIDYTDEDNCDCADYRYIECKGYNECINPVWVCDGTADCTDSSDEIYCDSYQSPSCSQMSYLYWACSDDSACIYNSWRCDGVTDCLDLSDEAICVPCADGFTPCSDDGLCIPDEWVCDAYPDCGDGSDEQSCPSTTCEPGKFVCGTGWCLTPTWVCDGFDDCGDGSDESVATCDLCTDVQFRCADGTCIAISEQCDGNDDCGDSSDENDCTCNSNQFTCDDGSCVSLSMQCDGNNDCSDDSDETVCECGTVTVPLSRIVGGINAELGEWPWQVSLQTQGSHFCGGTLVRPQWVVTAAHCVVDEVASNFEVHMGMSMHAEWAQTETRVVKDVNRIIVHSSYDVDTQDYDIALLELSSAVQLNDYIRLACLPSSDMDFPDGKDCSISGWGYTEEGGDSPYVLQMASVPLVSITDCAVLLSITTRMICAGYPEGGIDSCQGDSGGPLVCYMDDSKWYLAGAVSWGIGCARPRKYGVYARITYFRDWIDGYIT</sequence>
<dbReference type="SMART" id="SM00192">
    <property type="entry name" value="LDLa"/>
    <property type="match status" value="7"/>
</dbReference>
<dbReference type="InterPro" id="IPR017452">
    <property type="entry name" value="GPCR_Rhodpsn_7TM"/>
</dbReference>
<dbReference type="CDD" id="cd00112">
    <property type="entry name" value="LDLa"/>
    <property type="match status" value="7"/>
</dbReference>
<dbReference type="PROSITE" id="PS50038">
    <property type="entry name" value="FZ"/>
    <property type="match status" value="1"/>
</dbReference>
<comment type="subcellular location">
    <subcellularLocation>
        <location evidence="1">Cell membrane</location>
        <topology evidence="1">Single-pass type II membrane protein</topology>
    </subcellularLocation>
</comment>
<evidence type="ECO:0000313" key="14">
    <source>
        <dbReference type="RefSeq" id="XP_002734564.1"/>
    </source>
</evidence>
<evidence type="ECO:0000256" key="7">
    <source>
        <dbReference type="PROSITE-ProRule" id="PRU00124"/>
    </source>
</evidence>
<protein>
    <submittedName>
        <fullName evidence="14">Uncharacterized protein LOC100373316</fullName>
    </submittedName>
</protein>
<dbReference type="Gene3D" id="2.40.10.10">
    <property type="entry name" value="Trypsin-like serine proteases"/>
    <property type="match status" value="1"/>
</dbReference>
<evidence type="ECO:0000259" key="10">
    <source>
        <dbReference type="PROSITE" id="PS50038"/>
    </source>
</evidence>
<evidence type="ECO:0000256" key="4">
    <source>
        <dbReference type="ARBA" id="ARBA00022989"/>
    </source>
</evidence>
<feature type="transmembrane region" description="Helical" evidence="9">
    <location>
        <begin position="267"/>
        <end position="290"/>
    </location>
</feature>
<feature type="transmembrane region" description="Helical" evidence="9">
    <location>
        <begin position="87"/>
        <end position="108"/>
    </location>
</feature>
<dbReference type="SUPFAM" id="SSF63501">
    <property type="entry name" value="Frizzled cysteine-rich domain"/>
    <property type="match status" value="1"/>
</dbReference>
<feature type="disulfide bond" evidence="7">
    <location>
        <begin position="483"/>
        <end position="498"/>
    </location>
</feature>